<evidence type="ECO:0000313" key="3">
    <source>
        <dbReference type="Proteomes" id="UP000178404"/>
    </source>
</evidence>
<dbReference type="Proteomes" id="UP000178404">
    <property type="component" value="Unassembled WGS sequence"/>
</dbReference>
<dbReference type="InterPro" id="IPR014717">
    <property type="entry name" value="Transl_elong_EF1B/ribsomal_bS6"/>
</dbReference>
<reference evidence="2 3" key="1">
    <citation type="journal article" date="2016" name="Nat. Commun.">
        <title>Thousands of microbial genomes shed light on interconnected biogeochemical processes in an aquifer system.</title>
        <authorList>
            <person name="Anantharaman K."/>
            <person name="Brown C.T."/>
            <person name="Hug L.A."/>
            <person name="Sharon I."/>
            <person name="Castelle C.J."/>
            <person name="Probst A.J."/>
            <person name="Thomas B.C."/>
            <person name="Singh A."/>
            <person name="Wilkins M.J."/>
            <person name="Karaoz U."/>
            <person name="Brodie E.L."/>
            <person name="Williams K.H."/>
            <person name="Hubbard S.S."/>
            <person name="Banfield J.F."/>
        </authorList>
    </citation>
    <scope>NUCLEOTIDE SEQUENCE [LARGE SCALE GENOMIC DNA]</scope>
</reference>
<comment type="caution">
    <text evidence="2">The sequence shown here is derived from an EMBL/GenBank/DDBJ whole genome shotgun (WGS) entry which is preliminary data.</text>
</comment>
<protein>
    <submittedName>
        <fullName evidence="2">Uncharacterized protein</fullName>
    </submittedName>
</protein>
<evidence type="ECO:0000256" key="1">
    <source>
        <dbReference type="SAM" id="Phobius"/>
    </source>
</evidence>
<name>A0A1G2TXY4_9BACT</name>
<keyword evidence="1" id="KW-0472">Membrane</keyword>
<feature type="transmembrane region" description="Helical" evidence="1">
    <location>
        <begin position="12"/>
        <end position="33"/>
    </location>
</feature>
<keyword evidence="1" id="KW-1133">Transmembrane helix</keyword>
<gene>
    <name evidence="2" type="ORF">A3A90_02435</name>
</gene>
<sequence>MNNWVPKNKTIMFAVALASLSIVLYFSGLFIVLREIKKIETAFYSTESDFYKEEKIRVIKSITEINKEPIKELQDFFIKKGDEVKFIEQIENTARSFDVDFEIISINVKENKTVSFKEDVILKIKLEGSWKEVTSFLNKLERMPFGVSIESINLEADIPGNWSGLIEFIVFREK</sequence>
<proteinExistence type="predicted"/>
<dbReference type="AlphaFoldDB" id="A0A1G2TXY4"/>
<evidence type="ECO:0000313" key="2">
    <source>
        <dbReference type="EMBL" id="OHB02094.1"/>
    </source>
</evidence>
<accession>A0A1G2TXY4</accession>
<dbReference type="Gene3D" id="3.30.70.60">
    <property type="match status" value="1"/>
</dbReference>
<keyword evidence="1" id="KW-0812">Transmembrane</keyword>
<dbReference type="EMBL" id="MHWA01000007">
    <property type="protein sequence ID" value="OHB02094.1"/>
    <property type="molecule type" value="Genomic_DNA"/>
</dbReference>
<organism evidence="2 3">
    <name type="scientific">Candidatus Zambryskibacteria bacterium RIFCSPLOWO2_01_FULL_35_19</name>
    <dbReference type="NCBI Taxonomy" id="1802757"/>
    <lineage>
        <taxon>Bacteria</taxon>
        <taxon>Candidatus Zambryskiibacteriota</taxon>
    </lineage>
</organism>